<evidence type="ECO:0000313" key="6">
    <source>
        <dbReference type="Proteomes" id="UP000287969"/>
    </source>
</evidence>
<reference evidence="6" key="1">
    <citation type="submission" date="2019-01" db="EMBL/GenBank/DDBJ databases">
        <title>Draft genomes of a novel of Sporanaerobacter strains.</title>
        <authorList>
            <person name="Ma S."/>
        </authorList>
    </citation>
    <scope>NUCLEOTIDE SEQUENCE [LARGE SCALE GENOMIC DNA]</scope>
    <source>
        <strain evidence="6">NJN-17</strain>
    </source>
</reference>
<dbReference type="OrthoDB" id="9804819at2"/>
<dbReference type="KEGG" id="spoa:EQM13_04370"/>
<dbReference type="Gene3D" id="3.40.50.300">
    <property type="entry name" value="P-loop containing nucleotide triphosphate hydrolases"/>
    <property type="match status" value="1"/>
</dbReference>
<evidence type="ECO:0000256" key="2">
    <source>
        <dbReference type="ARBA" id="ARBA00022741"/>
    </source>
</evidence>
<organism evidence="5 6">
    <name type="scientific">Acidilutibacter cellobiosedens</name>
    <dbReference type="NCBI Taxonomy" id="2507161"/>
    <lineage>
        <taxon>Bacteria</taxon>
        <taxon>Bacillati</taxon>
        <taxon>Bacillota</taxon>
        <taxon>Tissierellia</taxon>
        <taxon>Tissierellales</taxon>
        <taxon>Acidilutibacteraceae</taxon>
        <taxon>Acidilutibacter</taxon>
    </lineage>
</organism>
<feature type="domain" description="ABC transporter" evidence="4">
    <location>
        <begin position="5"/>
        <end position="227"/>
    </location>
</feature>
<evidence type="ECO:0000259" key="4">
    <source>
        <dbReference type="PROSITE" id="PS50893"/>
    </source>
</evidence>
<keyword evidence="2" id="KW-0547">Nucleotide-binding</keyword>
<dbReference type="GO" id="GO:0005524">
    <property type="term" value="F:ATP binding"/>
    <property type="evidence" value="ECO:0007669"/>
    <property type="project" value="UniProtKB-KW"/>
</dbReference>
<dbReference type="PROSITE" id="PS50893">
    <property type="entry name" value="ABC_TRANSPORTER_2"/>
    <property type="match status" value="1"/>
</dbReference>
<dbReference type="InterPro" id="IPR003439">
    <property type="entry name" value="ABC_transporter-like_ATP-bd"/>
</dbReference>
<proteinExistence type="predicted"/>
<dbReference type="InterPro" id="IPR003593">
    <property type="entry name" value="AAA+_ATPase"/>
</dbReference>
<dbReference type="AlphaFoldDB" id="A0A410QA46"/>
<dbReference type="RefSeq" id="WP_114217954.1">
    <property type="nucleotide sequence ID" value="NZ_CP035282.1"/>
</dbReference>
<dbReference type="PANTHER" id="PTHR42939:SF1">
    <property type="entry name" value="ABC TRANSPORTER ATP-BINDING PROTEIN ALBC-RELATED"/>
    <property type="match status" value="1"/>
</dbReference>
<dbReference type="Pfam" id="PF00005">
    <property type="entry name" value="ABC_tran"/>
    <property type="match status" value="1"/>
</dbReference>
<sequence>MESIVKIKDLSKSYFNKKALDNINLDIEEGKIIGILGPNGSGKTTLLKIISGILRQSKGEIFIEGQKPGPYTKSVVSYLPDRNYLYKWMKIKDAIEFFKDFYKDFDEKRADELLDFMKLDKEMKLTSLSKGMVEKLNLTLVLSRKAKLYVLDEPIAGVDPVARDKILDSIINSYDENSSMIVTTHLVRDIEKIFNRVIFLKSGKIELSGDVEELREKNQSSIDELYKKVFEE</sequence>
<protein>
    <submittedName>
        <fullName evidence="5">ABC transporter ATP-binding protein</fullName>
    </submittedName>
</protein>
<dbReference type="Proteomes" id="UP000287969">
    <property type="component" value="Chromosome"/>
</dbReference>
<evidence type="ECO:0000256" key="3">
    <source>
        <dbReference type="ARBA" id="ARBA00022840"/>
    </source>
</evidence>
<dbReference type="SMART" id="SM00382">
    <property type="entry name" value="AAA"/>
    <property type="match status" value="1"/>
</dbReference>
<dbReference type="GO" id="GO:0016887">
    <property type="term" value="F:ATP hydrolysis activity"/>
    <property type="evidence" value="ECO:0007669"/>
    <property type="project" value="InterPro"/>
</dbReference>
<dbReference type="SUPFAM" id="SSF52540">
    <property type="entry name" value="P-loop containing nucleoside triphosphate hydrolases"/>
    <property type="match status" value="1"/>
</dbReference>
<dbReference type="PANTHER" id="PTHR42939">
    <property type="entry name" value="ABC TRANSPORTER ATP-BINDING PROTEIN ALBC-RELATED"/>
    <property type="match status" value="1"/>
</dbReference>
<dbReference type="EMBL" id="CP035282">
    <property type="protein sequence ID" value="QAT60865.1"/>
    <property type="molecule type" value="Genomic_DNA"/>
</dbReference>
<dbReference type="CDD" id="cd03230">
    <property type="entry name" value="ABC_DR_subfamily_A"/>
    <property type="match status" value="1"/>
</dbReference>
<keyword evidence="6" id="KW-1185">Reference proteome</keyword>
<gene>
    <name evidence="5" type="ORF">EQM13_04370</name>
</gene>
<evidence type="ECO:0000256" key="1">
    <source>
        <dbReference type="ARBA" id="ARBA00022448"/>
    </source>
</evidence>
<name>A0A410QA46_9FIRM</name>
<keyword evidence="1" id="KW-0813">Transport</keyword>
<evidence type="ECO:0000313" key="5">
    <source>
        <dbReference type="EMBL" id="QAT60865.1"/>
    </source>
</evidence>
<dbReference type="InterPro" id="IPR027417">
    <property type="entry name" value="P-loop_NTPase"/>
</dbReference>
<accession>A0A410QA46</accession>
<keyword evidence="3 5" id="KW-0067">ATP-binding</keyword>
<dbReference type="InterPro" id="IPR051782">
    <property type="entry name" value="ABC_Transporter_VariousFunc"/>
</dbReference>